<dbReference type="Proteomes" id="UP000696294">
    <property type="component" value="Unassembled WGS sequence"/>
</dbReference>
<organism evidence="2 3">
    <name type="scientific">Nonomuraea composti</name>
    <dbReference type="NCBI Taxonomy" id="2720023"/>
    <lineage>
        <taxon>Bacteria</taxon>
        <taxon>Bacillati</taxon>
        <taxon>Actinomycetota</taxon>
        <taxon>Actinomycetes</taxon>
        <taxon>Streptosporangiales</taxon>
        <taxon>Streptosporangiaceae</taxon>
        <taxon>Nonomuraea</taxon>
    </lineage>
</organism>
<evidence type="ECO:0000313" key="3">
    <source>
        <dbReference type="Proteomes" id="UP000696294"/>
    </source>
</evidence>
<name>A0ABX1BGX5_9ACTN</name>
<reference evidence="2 3" key="1">
    <citation type="submission" date="2020-03" db="EMBL/GenBank/DDBJ databases">
        <title>WGS of actinomycetes isolated from Thailand.</title>
        <authorList>
            <person name="Thawai C."/>
        </authorList>
    </citation>
    <scope>NUCLEOTIDE SEQUENCE [LARGE SCALE GENOMIC DNA]</scope>
    <source>
        <strain evidence="2 3">FMUSA5-5</strain>
    </source>
</reference>
<dbReference type="InterPro" id="IPR005149">
    <property type="entry name" value="Tscrpt_reg_PadR_N"/>
</dbReference>
<evidence type="ECO:0000313" key="2">
    <source>
        <dbReference type="EMBL" id="NJP94353.1"/>
    </source>
</evidence>
<dbReference type="InterPro" id="IPR036390">
    <property type="entry name" value="WH_DNA-bd_sf"/>
</dbReference>
<dbReference type="EMBL" id="JAATEP010000028">
    <property type="protein sequence ID" value="NJP94353.1"/>
    <property type="molecule type" value="Genomic_DNA"/>
</dbReference>
<proteinExistence type="predicted"/>
<feature type="domain" description="Transcription regulator PadR N-terminal" evidence="1">
    <location>
        <begin position="14"/>
        <end position="87"/>
    </location>
</feature>
<dbReference type="Pfam" id="PF03551">
    <property type="entry name" value="PadR"/>
    <property type="match status" value="1"/>
</dbReference>
<dbReference type="RefSeq" id="WP_168015140.1">
    <property type="nucleotide sequence ID" value="NZ_JAATEP010000028.1"/>
</dbReference>
<dbReference type="PANTHER" id="PTHR33169">
    <property type="entry name" value="PADR-FAMILY TRANSCRIPTIONAL REGULATOR"/>
    <property type="match status" value="1"/>
</dbReference>
<keyword evidence="3" id="KW-1185">Reference proteome</keyword>
<gene>
    <name evidence="2" type="ORF">HCN51_33775</name>
</gene>
<accession>A0ABX1BGX5</accession>
<dbReference type="InterPro" id="IPR036388">
    <property type="entry name" value="WH-like_DNA-bd_sf"/>
</dbReference>
<protein>
    <submittedName>
        <fullName evidence="2">PadR family transcriptional regulator</fullName>
    </submittedName>
</protein>
<evidence type="ECO:0000259" key="1">
    <source>
        <dbReference type="Pfam" id="PF03551"/>
    </source>
</evidence>
<comment type="caution">
    <text evidence="2">The sequence shown here is derived from an EMBL/GenBank/DDBJ whole genome shotgun (WGS) entry which is preliminary data.</text>
</comment>
<dbReference type="Gene3D" id="1.10.10.10">
    <property type="entry name" value="Winged helix-like DNA-binding domain superfamily/Winged helix DNA-binding domain"/>
    <property type="match status" value="1"/>
</dbReference>
<dbReference type="InterPro" id="IPR052509">
    <property type="entry name" value="Metal_resp_DNA-bind_regulator"/>
</dbReference>
<dbReference type="SUPFAM" id="SSF46785">
    <property type="entry name" value="Winged helix' DNA-binding domain"/>
    <property type="match status" value="1"/>
</dbReference>
<dbReference type="PANTHER" id="PTHR33169:SF27">
    <property type="entry name" value="TRANSCRIPTIONAL REGULATOR PADR FAMILY PROTEIN"/>
    <property type="match status" value="1"/>
</dbReference>
<sequence length="188" mass="21159">MPTTAVDNPLTLRLLGLLVERPMHQYALAVALNERYPYLNAKSGSVYALVRSLQAAGWVAQTGVEQVGNRPTRTVYALTDQGWRVFRERVRRQIREARVTTSAFVDALAYLGALDRTEAPHVLRERLESLEERISELERAGGPGVKEITMIEVDFVLHQLRAEADWIRALIIRIEDGELAWPVAEGQA</sequence>